<dbReference type="PANTHER" id="PTHR34610:SF4">
    <property type="entry name" value="SLL8027 PROTEIN"/>
    <property type="match status" value="1"/>
</dbReference>
<reference evidence="7 8" key="1">
    <citation type="submission" date="2019-09" db="EMBL/GenBank/DDBJ databases">
        <title>Characterization of the phylogenetic diversity of two novel species belonging to the genus Bifidobacterium: Bifidobacterium cebidarum sp. nov. and Bifidobacterium leontopitheci sp. nov.</title>
        <authorList>
            <person name="Lugli G.A."/>
            <person name="Duranti S."/>
            <person name="Milani C."/>
            <person name="Turroni F."/>
            <person name="Ventura M."/>
        </authorList>
    </citation>
    <scope>NUCLEOTIDE SEQUENCE [LARGE SCALE GENOMIC DNA]</scope>
    <source>
        <strain evidence="7 8">LMG 31471</strain>
    </source>
</reference>
<keyword evidence="4" id="KW-0460">Magnesium</keyword>
<name>A0A6I1GH71_9BIFI</name>
<keyword evidence="8" id="KW-1185">Reference proteome</keyword>
<dbReference type="GO" id="GO:0016787">
    <property type="term" value="F:hydrolase activity"/>
    <property type="evidence" value="ECO:0007669"/>
    <property type="project" value="UniProtKB-KW"/>
</dbReference>
<dbReference type="SUPFAM" id="SSF88723">
    <property type="entry name" value="PIN domain-like"/>
    <property type="match status" value="1"/>
</dbReference>
<gene>
    <name evidence="7" type="ORF">F7D09_2009</name>
</gene>
<organism evidence="7 8">
    <name type="scientific">Bifidobacterium leontopitheci</name>
    <dbReference type="NCBI Taxonomy" id="2650774"/>
    <lineage>
        <taxon>Bacteria</taxon>
        <taxon>Bacillati</taxon>
        <taxon>Actinomycetota</taxon>
        <taxon>Actinomycetes</taxon>
        <taxon>Bifidobacteriales</taxon>
        <taxon>Bifidobacteriaceae</taxon>
        <taxon>Bifidobacterium</taxon>
    </lineage>
</organism>
<dbReference type="RefSeq" id="WP_152235411.1">
    <property type="nucleotide sequence ID" value="NZ_JBHSKZ010000054.1"/>
</dbReference>
<evidence type="ECO:0000313" key="7">
    <source>
        <dbReference type="EMBL" id="KAB7789026.1"/>
    </source>
</evidence>
<dbReference type="GO" id="GO:0004518">
    <property type="term" value="F:nuclease activity"/>
    <property type="evidence" value="ECO:0007669"/>
    <property type="project" value="UniProtKB-KW"/>
</dbReference>
<evidence type="ECO:0000256" key="3">
    <source>
        <dbReference type="ARBA" id="ARBA00022801"/>
    </source>
</evidence>
<evidence type="ECO:0000259" key="5">
    <source>
        <dbReference type="Pfam" id="PF13470"/>
    </source>
</evidence>
<keyword evidence="1" id="KW-0540">Nuclease</keyword>
<dbReference type="Proteomes" id="UP000441772">
    <property type="component" value="Unassembled WGS sequence"/>
</dbReference>
<accession>A0A6I1GH71</accession>
<protein>
    <submittedName>
        <fullName evidence="7">PIN domain-containing protein</fullName>
    </submittedName>
</protein>
<evidence type="ECO:0000256" key="2">
    <source>
        <dbReference type="ARBA" id="ARBA00022723"/>
    </source>
</evidence>
<evidence type="ECO:0000256" key="4">
    <source>
        <dbReference type="ARBA" id="ARBA00022842"/>
    </source>
</evidence>
<dbReference type="InterPro" id="IPR002850">
    <property type="entry name" value="PIN_toxin-like"/>
</dbReference>
<feature type="domain" description="VapC50 C-terminal" evidence="6">
    <location>
        <begin position="129"/>
        <end position="181"/>
    </location>
</feature>
<keyword evidence="2" id="KW-0479">Metal-binding</keyword>
<comment type="caution">
    <text evidence="7">The sequence shown here is derived from an EMBL/GenBank/DDBJ whole genome shotgun (WGS) entry which is preliminary data.</text>
</comment>
<evidence type="ECO:0000259" key="6">
    <source>
        <dbReference type="Pfam" id="PF26343"/>
    </source>
</evidence>
<dbReference type="GO" id="GO:0046872">
    <property type="term" value="F:metal ion binding"/>
    <property type="evidence" value="ECO:0007669"/>
    <property type="project" value="UniProtKB-KW"/>
</dbReference>
<dbReference type="InterPro" id="IPR058652">
    <property type="entry name" value="VapC50_C"/>
</dbReference>
<dbReference type="PANTHER" id="PTHR34610">
    <property type="entry name" value="SSL7007 PROTEIN"/>
    <property type="match status" value="1"/>
</dbReference>
<feature type="domain" description="PIN" evidence="5">
    <location>
        <begin position="6"/>
        <end position="111"/>
    </location>
</feature>
<proteinExistence type="predicted"/>
<dbReference type="Pfam" id="PF26343">
    <property type="entry name" value="VapC50_C"/>
    <property type="match status" value="1"/>
</dbReference>
<dbReference type="InterPro" id="IPR002716">
    <property type="entry name" value="PIN_dom"/>
</dbReference>
<dbReference type="AlphaFoldDB" id="A0A6I1GH71"/>
<dbReference type="EMBL" id="WBVT01000052">
    <property type="protein sequence ID" value="KAB7789026.1"/>
    <property type="molecule type" value="Genomic_DNA"/>
</dbReference>
<keyword evidence="3" id="KW-0378">Hydrolase</keyword>
<sequence length="186" mass="21132">MAKPVVLLDANVFPAVWLLDIMLTLDEEQVIDAAWSERILEEARRTLIERRNRTPEQADRLLSFITPMNPTHCVYGWEHLEAAFDLPDPDDRHVLAAALSAGADYIVTYNLKDFPPRSLERYAVEAMHPDEFLSMMLKRDQAGVVNAMNAVVSSKDNPPRTMTEELAHLRKLRLNGFADGMERIAC</sequence>
<evidence type="ECO:0000313" key="8">
    <source>
        <dbReference type="Proteomes" id="UP000441772"/>
    </source>
</evidence>
<evidence type="ECO:0000256" key="1">
    <source>
        <dbReference type="ARBA" id="ARBA00022722"/>
    </source>
</evidence>
<dbReference type="Pfam" id="PF13470">
    <property type="entry name" value="PIN_3"/>
    <property type="match status" value="1"/>
</dbReference>
<dbReference type="InterPro" id="IPR029060">
    <property type="entry name" value="PIN-like_dom_sf"/>
</dbReference>